<reference evidence="2 3" key="1">
    <citation type="journal article" date="2018" name="Front. Microbiol.">
        <title>Hydrolytic Capabilities as a Key to Environmental Success: Chitinolytic and Cellulolytic Acidobacteria From Acidic Sub-arctic Soils and Boreal Peatlands.</title>
        <authorList>
            <person name="Belova S.E."/>
            <person name="Ravin N.V."/>
            <person name="Pankratov T.A."/>
            <person name="Rakitin A.L."/>
            <person name="Ivanova A.A."/>
            <person name="Beletsky A.V."/>
            <person name="Mardanov A.V."/>
            <person name="Sinninghe Damste J.S."/>
            <person name="Dedysh S.N."/>
        </authorList>
    </citation>
    <scope>NUCLEOTIDE SEQUENCE [LARGE SCALE GENOMIC DNA]</scope>
    <source>
        <strain evidence="2 3">SBC82</strain>
        <plasmid evidence="3">pacpol1</plasmid>
    </source>
</reference>
<protein>
    <submittedName>
        <fullName evidence="2">Uncharacterized protein</fullName>
    </submittedName>
</protein>
<organism evidence="2 3">
    <name type="scientific">Acidisarcina polymorpha</name>
    <dbReference type="NCBI Taxonomy" id="2211140"/>
    <lineage>
        <taxon>Bacteria</taxon>
        <taxon>Pseudomonadati</taxon>
        <taxon>Acidobacteriota</taxon>
        <taxon>Terriglobia</taxon>
        <taxon>Terriglobales</taxon>
        <taxon>Acidobacteriaceae</taxon>
        <taxon>Acidisarcina</taxon>
    </lineage>
</organism>
<dbReference type="RefSeq" id="WP_114211191.1">
    <property type="nucleotide sequence ID" value="NZ_CP030841.1"/>
</dbReference>
<dbReference type="EMBL" id="CP030841">
    <property type="protein sequence ID" value="AXC15979.1"/>
    <property type="molecule type" value="Genomic_DNA"/>
</dbReference>
<geneLocation type="plasmid" evidence="3">
    <name>pacpol1</name>
</geneLocation>
<dbReference type="KEGG" id="abas:ACPOL_6769"/>
<evidence type="ECO:0000313" key="2">
    <source>
        <dbReference type="EMBL" id="AXC15979.1"/>
    </source>
</evidence>
<sequence>MLKAIDTKLLIAILAALSIISAAIFRIEKQHTDQARREAEIRKQDEDFRKQVETLKKKSHASAGNEGDTWKKYY</sequence>
<evidence type="ECO:0000256" key="1">
    <source>
        <dbReference type="SAM" id="MobiDB-lite"/>
    </source>
</evidence>
<dbReference type="AlphaFoldDB" id="A0A2Z5GAD8"/>
<gene>
    <name evidence="2" type="ORF">ACPOL_6769</name>
</gene>
<accession>A0A2Z5GAD8</accession>
<proteinExistence type="predicted"/>
<feature type="region of interest" description="Disordered" evidence="1">
    <location>
        <begin position="54"/>
        <end position="74"/>
    </location>
</feature>
<name>A0A2Z5GAD8_9BACT</name>
<keyword evidence="3" id="KW-1185">Reference proteome</keyword>
<evidence type="ECO:0000313" key="3">
    <source>
        <dbReference type="Proteomes" id="UP000253606"/>
    </source>
</evidence>
<dbReference type="Proteomes" id="UP000253606">
    <property type="component" value="Plasmid pACPOL1"/>
</dbReference>
<keyword evidence="2" id="KW-0614">Plasmid</keyword>